<proteinExistence type="predicted"/>
<organism evidence="1 2">
    <name type="scientific">Thetidibacter halocola</name>
    <dbReference type="NCBI Taxonomy" id="2827239"/>
    <lineage>
        <taxon>Bacteria</taxon>
        <taxon>Pseudomonadati</taxon>
        <taxon>Pseudomonadota</taxon>
        <taxon>Alphaproteobacteria</taxon>
        <taxon>Rhodobacterales</taxon>
        <taxon>Roseobacteraceae</taxon>
        <taxon>Thetidibacter</taxon>
    </lineage>
</organism>
<protein>
    <submittedName>
        <fullName evidence="1">Uncharacterized protein</fullName>
    </submittedName>
</protein>
<reference evidence="1" key="1">
    <citation type="submission" date="2021-04" db="EMBL/GenBank/DDBJ databases">
        <authorList>
            <person name="Yoon J."/>
        </authorList>
    </citation>
    <scope>NUCLEOTIDE SEQUENCE</scope>
    <source>
        <strain evidence="1">KMU-90</strain>
    </source>
</reference>
<name>A0A8J8B9E7_9RHOB</name>
<sequence>MAAPFCIQFKEYVLHANYGIQLIYVKPVETRPRSWRVNPTLTMLSQAVVMRLLIALVMLLAACDSAGPGFGSAPAVQREFDGSRFTLRFAGDLVEVIRTSPEWMPRFETVARKAAFVVEAELPGCRPAWIEGDPAMMLMGLSCDGRKAPRRPKRDRTFFCDLTTGNSPSSGLVCSAR</sequence>
<gene>
    <name evidence="1" type="ORF">KB874_17055</name>
</gene>
<dbReference type="AlphaFoldDB" id="A0A8J8B9E7"/>
<accession>A0A8J8B9E7</accession>
<evidence type="ECO:0000313" key="1">
    <source>
        <dbReference type="EMBL" id="MBS0125794.1"/>
    </source>
</evidence>
<comment type="caution">
    <text evidence="1">The sequence shown here is derived from an EMBL/GenBank/DDBJ whole genome shotgun (WGS) entry which is preliminary data.</text>
</comment>
<dbReference type="Proteomes" id="UP000681356">
    <property type="component" value="Unassembled WGS sequence"/>
</dbReference>
<keyword evidence="2" id="KW-1185">Reference proteome</keyword>
<evidence type="ECO:0000313" key="2">
    <source>
        <dbReference type="Proteomes" id="UP000681356"/>
    </source>
</evidence>
<dbReference type="EMBL" id="JAGTUU010000007">
    <property type="protein sequence ID" value="MBS0125794.1"/>
    <property type="molecule type" value="Genomic_DNA"/>
</dbReference>